<protein>
    <submittedName>
        <fullName evidence="2">Uncharacterized protein</fullName>
    </submittedName>
</protein>
<evidence type="ECO:0000256" key="1">
    <source>
        <dbReference type="SAM" id="MobiDB-lite"/>
    </source>
</evidence>
<feature type="compositionally biased region" description="Low complexity" evidence="1">
    <location>
        <begin position="15"/>
        <end position="32"/>
    </location>
</feature>
<organism evidence="2">
    <name type="scientific">Zea mays</name>
    <name type="common">Maize</name>
    <dbReference type="NCBI Taxonomy" id="4577"/>
    <lineage>
        <taxon>Eukaryota</taxon>
        <taxon>Viridiplantae</taxon>
        <taxon>Streptophyta</taxon>
        <taxon>Embryophyta</taxon>
        <taxon>Tracheophyta</taxon>
        <taxon>Spermatophyta</taxon>
        <taxon>Magnoliopsida</taxon>
        <taxon>Liliopsida</taxon>
        <taxon>Poales</taxon>
        <taxon>Poaceae</taxon>
        <taxon>PACMAD clade</taxon>
        <taxon>Panicoideae</taxon>
        <taxon>Andropogonodae</taxon>
        <taxon>Andropogoneae</taxon>
        <taxon>Tripsacinae</taxon>
        <taxon>Zea</taxon>
    </lineage>
</organism>
<reference evidence="2" key="1">
    <citation type="journal article" date="2009" name="PLoS Genet.">
        <title>Sequencing, mapping, and analysis of 27,455 maize full-length cDNAs.</title>
        <authorList>
            <person name="Soderlund C."/>
            <person name="Descour A."/>
            <person name="Kudrna D."/>
            <person name="Bomhoff M."/>
            <person name="Boyd L."/>
            <person name="Currie J."/>
            <person name="Angelova A."/>
            <person name="Collura K."/>
            <person name="Wissotski M."/>
            <person name="Ashley E."/>
            <person name="Morrow D."/>
            <person name="Fernandes J."/>
            <person name="Walbot V."/>
            <person name="Yu Y."/>
        </authorList>
    </citation>
    <scope>NUCLEOTIDE SEQUENCE</scope>
    <source>
        <strain evidence="2">B73</strain>
    </source>
</reference>
<reference evidence="2" key="2">
    <citation type="submission" date="2012-06" db="EMBL/GenBank/DDBJ databases">
        <authorList>
            <person name="Yu Y."/>
            <person name="Currie J."/>
            <person name="Lomeli R."/>
            <person name="Angelova A."/>
            <person name="Collura K."/>
            <person name="Wissotski M."/>
            <person name="Campos D."/>
            <person name="Kudrna D."/>
            <person name="Golser W."/>
            <person name="Ashely E."/>
            <person name="Descour A."/>
            <person name="Fernandes J."/>
            <person name="Soderlund C."/>
            <person name="Walbot V."/>
        </authorList>
    </citation>
    <scope>NUCLEOTIDE SEQUENCE</scope>
    <source>
        <strain evidence="2">B73</strain>
    </source>
</reference>
<feature type="compositionally biased region" description="Polar residues" evidence="1">
    <location>
        <begin position="1"/>
        <end position="14"/>
    </location>
</feature>
<feature type="region of interest" description="Disordered" evidence="1">
    <location>
        <begin position="1"/>
        <end position="147"/>
    </location>
</feature>
<proteinExistence type="evidence at transcript level"/>
<sequence>MLYNTSFCQPNKNRSQSTLSSTTLYSQQQASLRLQEDTSHYRQPTPKATFTRLSLPSHASSSVQPRQVESAGLRIPATCPPDPQTLLSATNTPSTRGLASAPAGPPLNQEPQHLSSSRDRHSSRHTSPPATASMLPSRLKVASQLGS</sequence>
<feature type="compositionally biased region" description="Polar residues" evidence="1">
    <location>
        <begin position="85"/>
        <end position="97"/>
    </location>
</feature>
<accession>B8A1E6</accession>
<evidence type="ECO:0000313" key="2">
    <source>
        <dbReference type="EMBL" id="ACL53995.1"/>
    </source>
</evidence>
<dbReference type="EMBL" id="BT055388">
    <property type="protein sequence ID" value="ACL53995.1"/>
    <property type="molecule type" value="mRNA"/>
</dbReference>
<dbReference type="AlphaFoldDB" id="B8A1E6"/>
<name>B8A1E6_MAIZE</name>
<feature type="compositionally biased region" description="Polar residues" evidence="1">
    <location>
        <begin position="46"/>
        <end position="67"/>
    </location>
</feature>